<feature type="transmembrane region" description="Helical" evidence="1">
    <location>
        <begin position="230"/>
        <end position="248"/>
    </location>
</feature>
<evidence type="ECO:0008006" key="4">
    <source>
        <dbReference type="Google" id="ProtNLM"/>
    </source>
</evidence>
<sequence length="340" mass="37872">MIEVFVPTLKQALIITAFVLFMMVVIDYINVQSKNLWANKLQRSPILQIIVAAILGITPGCLGAFTVVSLYSHRMMGVAGLVAAMIATSGDEAFVMFALFPEKAVLLQFVLLGIAILTGFIVNLFAKKNEPAGTHGFVIHEHEKCKCFVKKDIIPQLKNISFERTVLLLFSAILIILLATGIIGPNNWDWKKIIFLSGGLFLLFVFITTPEHFLKEHLYNHIIKKHLIRIFLWTWGAFVVLYFVQSNLELSDLVKDNPHWILFIAVLVGLIPESGPHLLFATLFSQNLLPFSILIANSIVQDGHGMLPLLAESGKDFVKVKIINMVVGLLVGFILLQLGL</sequence>
<feature type="transmembrane region" description="Helical" evidence="1">
    <location>
        <begin position="78"/>
        <end position="100"/>
    </location>
</feature>
<feature type="transmembrane region" description="Helical" evidence="1">
    <location>
        <begin position="190"/>
        <end position="209"/>
    </location>
</feature>
<feature type="transmembrane region" description="Helical" evidence="1">
    <location>
        <begin position="260"/>
        <end position="284"/>
    </location>
</feature>
<evidence type="ECO:0000256" key="1">
    <source>
        <dbReference type="SAM" id="Phobius"/>
    </source>
</evidence>
<evidence type="ECO:0000313" key="2">
    <source>
        <dbReference type="EMBL" id="QGY47641.1"/>
    </source>
</evidence>
<accession>A0A6I6JYK5</accession>
<keyword evidence="1" id="KW-1133">Transmembrane helix</keyword>
<dbReference type="InterPro" id="IPR021552">
    <property type="entry name" value="ArsP_2"/>
</dbReference>
<feature type="transmembrane region" description="Helical" evidence="1">
    <location>
        <begin position="49"/>
        <end position="71"/>
    </location>
</feature>
<evidence type="ECO:0000313" key="3">
    <source>
        <dbReference type="Proteomes" id="UP000428260"/>
    </source>
</evidence>
<feature type="transmembrane region" description="Helical" evidence="1">
    <location>
        <begin position="322"/>
        <end position="339"/>
    </location>
</feature>
<dbReference type="AlphaFoldDB" id="A0A6I6JYK5"/>
<dbReference type="NCBIfam" id="NF037962">
    <property type="entry name" value="arsenic_eff"/>
    <property type="match status" value="1"/>
</dbReference>
<organism evidence="2 3">
    <name type="scientific">Maribellus comscasis</name>
    <dbReference type="NCBI Taxonomy" id="2681766"/>
    <lineage>
        <taxon>Bacteria</taxon>
        <taxon>Pseudomonadati</taxon>
        <taxon>Bacteroidota</taxon>
        <taxon>Bacteroidia</taxon>
        <taxon>Marinilabiliales</taxon>
        <taxon>Prolixibacteraceae</taxon>
        <taxon>Maribellus</taxon>
    </lineage>
</organism>
<keyword evidence="1" id="KW-0472">Membrane</keyword>
<feature type="transmembrane region" description="Helical" evidence="1">
    <location>
        <begin position="166"/>
        <end position="184"/>
    </location>
</feature>
<feature type="transmembrane region" description="Helical" evidence="1">
    <location>
        <begin position="106"/>
        <end position="126"/>
    </location>
</feature>
<feature type="transmembrane region" description="Helical" evidence="1">
    <location>
        <begin position="12"/>
        <end position="29"/>
    </location>
</feature>
<gene>
    <name evidence="2" type="ORF">GM418_29425</name>
</gene>
<keyword evidence="1" id="KW-0812">Transmembrane</keyword>
<dbReference type="Proteomes" id="UP000428260">
    <property type="component" value="Chromosome"/>
</dbReference>
<proteinExistence type="predicted"/>
<dbReference type="RefSeq" id="WP_158871719.1">
    <property type="nucleotide sequence ID" value="NZ_CP046401.1"/>
</dbReference>
<dbReference type="KEGG" id="mcos:GM418_29425"/>
<dbReference type="Pfam" id="PF11449">
    <property type="entry name" value="ArsP_2"/>
    <property type="match status" value="1"/>
</dbReference>
<name>A0A6I6JYK5_9BACT</name>
<keyword evidence="3" id="KW-1185">Reference proteome</keyword>
<dbReference type="EMBL" id="CP046401">
    <property type="protein sequence ID" value="QGY47641.1"/>
    <property type="molecule type" value="Genomic_DNA"/>
</dbReference>
<protein>
    <recommendedName>
        <fullName evidence="4">Selenocysteine protein</fullName>
    </recommendedName>
</protein>
<reference evidence="2 3" key="1">
    <citation type="submission" date="2019-11" db="EMBL/GenBank/DDBJ databases">
        <authorList>
            <person name="Zheng R.K."/>
            <person name="Sun C.M."/>
        </authorList>
    </citation>
    <scope>NUCLEOTIDE SEQUENCE [LARGE SCALE GENOMIC DNA]</scope>
    <source>
        <strain evidence="2 3">WC007</strain>
    </source>
</reference>